<keyword evidence="4" id="KW-1185">Reference proteome</keyword>
<feature type="transmembrane region" description="Helical" evidence="1">
    <location>
        <begin position="209"/>
        <end position="227"/>
    </location>
</feature>
<keyword evidence="3" id="KW-0378">Hydrolase</keyword>
<dbReference type="RefSeq" id="WP_229662743.1">
    <property type="nucleotide sequence ID" value="NZ_BMNI01000003.1"/>
</dbReference>
<evidence type="ECO:0000259" key="2">
    <source>
        <dbReference type="Pfam" id="PF02517"/>
    </source>
</evidence>
<sequence length="228" mass="23987">MRAWLRRSLWEKVARDQRDTPRGLLRRQVVAGATILVGALVLGVSLRIEPGSAWFYPATLLLAGVWTGGALLSGPLHLGRIAVRDRLRRPVLAPFVLGLGLAAIFLVGGLVLRPVSLVADQVTDVLDHAAQGAMPAIVAVTVVNGIAEELFFRGAVYAALPRRPVLVSSAAYTVTTIATGNLLLTLAAAGLGVVVGLERRASGGILGPVITHLTWSLAMLFGLPLLFG</sequence>
<accession>A0ABQ2NEG3</accession>
<keyword evidence="1" id="KW-0812">Transmembrane</keyword>
<evidence type="ECO:0000313" key="4">
    <source>
        <dbReference type="Proteomes" id="UP000655410"/>
    </source>
</evidence>
<keyword evidence="3" id="KW-0645">Protease</keyword>
<feature type="transmembrane region" description="Helical" evidence="1">
    <location>
        <begin position="91"/>
        <end position="112"/>
    </location>
</feature>
<dbReference type="Proteomes" id="UP000655410">
    <property type="component" value="Unassembled WGS sequence"/>
</dbReference>
<dbReference type="EMBL" id="BMNI01000003">
    <property type="protein sequence ID" value="GGO88992.1"/>
    <property type="molecule type" value="Genomic_DNA"/>
</dbReference>
<organism evidence="3 4">
    <name type="scientific">Nocardioides phosphati</name>
    <dbReference type="NCBI Taxonomy" id="1867775"/>
    <lineage>
        <taxon>Bacteria</taxon>
        <taxon>Bacillati</taxon>
        <taxon>Actinomycetota</taxon>
        <taxon>Actinomycetes</taxon>
        <taxon>Propionibacteriales</taxon>
        <taxon>Nocardioidaceae</taxon>
        <taxon>Nocardioides</taxon>
    </lineage>
</organism>
<gene>
    <name evidence="3" type="ORF">GCM10011584_17330</name>
</gene>
<evidence type="ECO:0000313" key="3">
    <source>
        <dbReference type="EMBL" id="GGO88992.1"/>
    </source>
</evidence>
<dbReference type="InterPro" id="IPR003675">
    <property type="entry name" value="Rce1/LyrA-like_dom"/>
</dbReference>
<feature type="transmembrane region" description="Helical" evidence="1">
    <location>
        <begin position="29"/>
        <end position="48"/>
    </location>
</feature>
<protein>
    <submittedName>
        <fullName evidence="3">CAAX protease family protein</fullName>
    </submittedName>
</protein>
<keyword evidence="1" id="KW-0472">Membrane</keyword>
<comment type="caution">
    <text evidence="3">The sequence shown here is derived from an EMBL/GenBank/DDBJ whole genome shotgun (WGS) entry which is preliminary data.</text>
</comment>
<name>A0ABQ2NEG3_9ACTN</name>
<evidence type="ECO:0000256" key="1">
    <source>
        <dbReference type="SAM" id="Phobius"/>
    </source>
</evidence>
<dbReference type="Pfam" id="PF02517">
    <property type="entry name" value="Rce1-like"/>
    <property type="match status" value="1"/>
</dbReference>
<proteinExistence type="predicted"/>
<feature type="transmembrane region" description="Helical" evidence="1">
    <location>
        <begin position="170"/>
        <end position="197"/>
    </location>
</feature>
<dbReference type="GO" id="GO:0006508">
    <property type="term" value="P:proteolysis"/>
    <property type="evidence" value="ECO:0007669"/>
    <property type="project" value="UniProtKB-KW"/>
</dbReference>
<feature type="domain" description="CAAX prenyl protease 2/Lysostaphin resistance protein A-like" evidence="2">
    <location>
        <begin position="133"/>
        <end position="217"/>
    </location>
</feature>
<keyword evidence="1" id="KW-1133">Transmembrane helix</keyword>
<dbReference type="GO" id="GO:0008233">
    <property type="term" value="F:peptidase activity"/>
    <property type="evidence" value="ECO:0007669"/>
    <property type="project" value="UniProtKB-KW"/>
</dbReference>
<feature type="transmembrane region" description="Helical" evidence="1">
    <location>
        <begin position="54"/>
        <end position="79"/>
    </location>
</feature>
<reference evidence="4" key="1">
    <citation type="journal article" date="2019" name="Int. J. Syst. Evol. Microbiol.">
        <title>The Global Catalogue of Microorganisms (GCM) 10K type strain sequencing project: providing services to taxonomists for standard genome sequencing and annotation.</title>
        <authorList>
            <consortium name="The Broad Institute Genomics Platform"/>
            <consortium name="The Broad Institute Genome Sequencing Center for Infectious Disease"/>
            <person name="Wu L."/>
            <person name="Ma J."/>
        </authorList>
    </citation>
    <scope>NUCLEOTIDE SEQUENCE [LARGE SCALE GENOMIC DNA]</scope>
    <source>
        <strain evidence="4">CGMCC 4.7371</strain>
    </source>
</reference>